<geneLocation type="plasmid" evidence="2">
    <name>pMaq22A_3p DNA</name>
</geneLocation>
<organism evidence="1 2">
    <name type="scientific">Methylobacterium aquaticum</name>
    <dbReference type="NCBI Taxonomy" id="270351"/>
    <lineage>
        <taxon>Bacteria</taxon>
        <taxon>Pseudomonadati</taxon>
        <taxon>Pseudomonadota</taxon>
        <taxon>Alphaproteobacteria</taxon>
        <taxon>Hyphomicrobiales</taxon>
        <taxon>Methylobacteriaceae</taxon>
        <taxon>Methylobacterium</taxon>
    </lineage>
</organism>
<dbReference type="EMBL" id="AP014707">
    <property type="protein sequence ID" value="BAQ50290.1"/>
    <property type="molecule type" value="Genomic_DNA"/>
</dbReference>
<reference evidence="2" key="2">
    <citation type="submission" date="2015-01" db="EMBL/GenBank/DDBJ databases">
        <title>Complete genome sequence of Methylobacterium aquaticum strain 22A.</title>
        <authorList>
            <person name="Tani A."/>
            <person name="Ogura Y."/>
            <person name="Hayashi T."/>
        </authorList>
    </citation>
    <scope>NUCLEOTIDE SEQUENCE [LARGE SCALE GENOMIC DNA]</scope>
    <source>
        <strain evidence="2">MA-22A</strain>
        <plasmid evidence="2">Plasmid pMaq22A_3p DNA</plasmid>
    </source>
</reference>
<dbReference type="AlphaFoldDB" id="A0A0C6G2G7"/>
<gene>
    <name evidence="1" type="ORF">Maq22A_3p50195</name>
</gene>
<dbReference type="RefSeq" id="WP_060851336.1">
    <property type="nucleotide sequence ID" value="NZ_AP014707.1"/>
</dbReference>
<dbReference type="OrthoDB" id="8448128at2"/>
<proteinExistence type="predicted"/>
<dbReference type="PATRIC" id="fig|270351.10.peg.7476"/>
<keyword evidence="1" id="KW-0614">Plasmid</keyword>
<protein>
    <submittedName>
        <fullName evidence="1">Uncharacterized protein</fullName>
    </submittedName>
</protein>
<reference evidence="1 2" key="1">
    <citation type="journal article" date="2015" name="Genome Announc.">
        <title>Complete Genome Sequence of Methylobacterium aquaticum Strain 22A, Isolated from Racomitrium japonicum Moss.</title>
        <authorList>
            <person name="Tani A."/>
            <person name="Ogura Y."/>
            <person name="Hayashi T."/>
            <person name="Kimbara K."/>
        </authorList>
    </citation>
    <scope>NUCLEOTIDE SEQUENCE [LARGE SCALE GENOMIC DNA]</scope>
    <source>
        <strain evidence="1 2">MA-22A</strain>
        <plasmid evidence="2">Plasmid pMaq22A_3p DNA</plasmid>
    </source>
</reference>
<evidence type="ECO:0000313" key="1">
    <source>
        <dbReference type="EMBL" id="BAQ50290.1"/>
    </source>
</evidence>
<accession>A0A0C6G2G7</accession>
<sequence>MNPGTAKTGRFHFSTATLCIAPMLEQKAINPLTHSVGLVKNVRVEVTPSKVDLTQGIQNDVVASVTNGMPITGSGEVYEYTAKNFAYGLSQDPAGLVDMGEPSAVSGPVASGATSVTVAGLVGAAPGKWIYIQENLDDQIHIAKLSGADAGKLDFAGYPVPTGMSFSGGARVGLLNKIDADASKANNNYAVRIIGIALDKSTPITLHFPKARITRGFSMGFSSENFANMPFEWTPMTPVPTDPGYDSDFREKMSIFSR</sequence>
<dbReference type="Proteomes" id="UP000061432">
    <property type="component" value="Plasmid pMaq22A_3p"/>
</dbReference>
<dbReference type="KEGG" id="maqu:Maq22A_3p50195"/>
<evidence type="ECO:0000313" key="2">
    <source>
        <dbReference type="Proteomes" id="UP000061432"/>
    </source>
</evidence>
<name>A0A0C6G2G7_9HYPH</name>